<keyword evidence="2" id="KW-1185">Reference proteome</keyword>
<dbReference type="Proteomes" id="UP000308600">
    <property type="component" value="Unassembled WGS sequence"/>
</dbReference>
<evidence type="ECO:0000313" key="1">
    <source>
        <dbReference type="EMBL" id="TFK65729.1"/>
    </source>
</evidence>
<protein>
    <submittedName>
        <fullName evidence="1">Uncharacterized protein</fullName>
    </submittedName>
</protein>
<accession>A0ACD3AK40</accession>
<evidence type="ECO:0000313" key="2">
    <source>
        <dbReference type="Proteomes" id="UP000308600"/>
    </source>
</evidence>
<name>A0ACD3AK40_9AGAR</name>
<sequence>MLTMLLASFWLFGAQAAPISTGPHTIPTIIHTVIFGIQARSNCSEADVRTLYEIVRSCFLTIAACVYRSIHQNIPDPRATFLERQIGRVKITFCALIAPELMIWWAMRQRFGAKVIAEKVNALRPGLGWTQTHGHFAQMGGFGRKDDKRVLYPPTLIKLLENGQLEVEELQLSRKDIEDKSKGDILSKTVVALQTSWFVLECLARLQQKLPLLELEVVTLAFATLNVLTYALWWYKPLDVLCPIYLHVRPLQPPQATSPPSDSHSQPESRDTRGVQLSGQHPLQGDTNLGTNLIAGGIEASPDATTTAPAVSSTPETDGTDQTNRTAKQSRREKTRIMESAKGGVQQVVHGINADIKEHGWLKTSWKRMVRRPFRKVVLPLWELFHDAFVHEDAMHISRFYAMRIPKREYRLIKFLSCVIGMIFGAMHFISWDSSFPTKAELRLWRISSIVLVVQPFLMLITEGWKRNYWKGTRIEKIADRLYRFCRIVSFYIGPIPYIVARFSVLLLALLTLRDIRPDAVNNASWAYYIPHL</sequence>
<reference evidence="1 2" key="1">
    <citation type="journal article" date="2019" name="Nat. Ecol. Evol.">
        <title>Megaphylogeny resolves global patterns of mushroom evolution.</title>
        <authorList>
            <person name="Varga T."/>
            <person name="Krizsan K."/>
            <person name="Foldi C."/>
            <person name="Dima B."/>
            <person name="Sanchez-Garcia M."/>
            <person name="Sanchez-Ramirez S."/>
            <person name="Szollosi G.J."/>
            <person name="Szarkandi J.G."/>
            <person name="Papp V."/>
            <person name="Albert L."/>
            <person name="Andreopoulos W."/>
            <person name="Angelini C."/>
            <person name="Antonin V."/>
            <person name="Barry K.W."/>
            <person name="Bougher N.L."/>
            <person name="Buchanan P."/>
            <person name="Buyck B."/>
            <person name="Bense V."/>
            <person name="Catcheside P."/>
            <person name="Chovatia M."/>
            <person name="Cooper J."/>
            <person name="Damon W."/>
            <person name="Desjardin D."/>
            <person name="Finy P."/>
            <person name="Geml J."/>
            <person name="Haridas S."/>
            <person name="Hughes K."/>
            <person name="Justo A."/>
            <person name="Karasinski D."/>
            <person name="Kautmanova I."/>
            <person name="Kiss B."/>
            <person name="Kocsube S."/>
            <person name="Kotiranta H."/>
            <person name="LaButti K.M."/>
            <person name="Lechner B.E."/>
            <person name="Liimatainen K."/>
            <person name="Lipzen A."/>
            <person name="Lukacs Z."/>
            <person name="Mihaltcheva S."/>
            <person name="Morgado L.N."/>
            <person name="Niskanen T."/>
            <person name="Noordeloos M.E."/>
            <person name="Ohm R.A."/>
            <person name="Ortiz-Santana B."/>
            <person name="Ovrebo C."/>
            <person name="Racz N."/>
            <person name="Riley R."/>
            <person name="Savchenko A."/>
            <person name="Shiryaev A."/>
            <person name="Soop K."/>
            <person name="Spirin V."/>
            <person name="Szebenyi C."/>
            <person name="Tomsovsky M."/>
            <person name="Tulloss R.E."/>
            <person name="Uehling J."/>
            <person name="Grigoriev I.V."/>
            <person name="Vagvolgyi C."/>
            <person name="Papp T."/>
            <person name="Martin F.M."/>
            <person name="Miettinen O."/>
            <person name="Hibbett D.S."/>
            <person name="Nagy L.G."/>
        </authorList>
    </citation>
    <scope>NUCLEOTIDE SEQUENCE [LARGE SCALE GENOMIC DNA]</scope>
    <source>
        <strain evidence="1 2">NL-1719</strain>
    </source>
</reference>
<dbReference type="EMBL" id="ML208427">
    <property type="protein sequence ID" value="TFK65729.1"/>
    <property type="molecule type" value="Genomic_DNA"/>
</dbReference>
<proteinExistence type="predicted"/>
<gene>
    <name evidence="1" type="ORF">BDN72DRAFT_962287</name>
</gene>
<organism evidence="1 2">
    <name type="scientific">Pluteus cervinus</name>
    <dbReference type="NCBI Taxonomy" id="181527"/>
    <lineage>
        <taxon>Eukaryota</taxon>
        <taxon>Fungi</taxon>
        <taxon>Dikarya</taxon>
        <taxon>Basidiomycota</taxon>
        <taxon>Agaricomycotina</taxon>
        <taxon>Agaricomycetes</taxon>
        <taxon>Agaricomycetidae</taxon>
        <taxon>Agaricales</taxon>
        <taxon>Pluteineae</taxon>
        <taxon>Pluteaceae</taxon>
        <taxon>Pluteus</taxon>
    </lineage>
</organism>